<keyword evidence="2" id="KW-1185">Reference proteome</keyword>
<name>A0ACD5ZSN5_AVESA</name>
<dbReference type="Proteomes" id="UP001732700">
    <property type="component" value="Chromosome 7A"/>
</dbReference>
<sequence length="717" mass="81757">MAEIVLLLVIKKIGVALANGVADQASAHFSKYATQLTELQRSMGRVMMELRVIHDVLCQTDIRNRNNTVYDGWLDEVRKVAHVMEDMVDEYLYQVGREHDIGCCFYLKKGFRKPRSLLSLNQIASNMKETEKDLAHLSEMKNRWVPMVNNGDNSNSNYIVKRSQDLANISRSLDEEDLVGVDKNREILQQWLGGEDAECSVITVHGMGGLGKTALAANVYRKEREKFQCHAWVSISQTYCTEDILRNIIKELFKDRVDVPSNISMMDITCLEDTLKRFLRKKKYLIVLDDVWTPEAFADLSRALVCTDKGSRVLITTREGDVAALASQGHILTLESLPEDKAWDLFCRKSFSKETGHECPEAMKLLTKEIVSKCKGLPVAIVSVGSLLHVREKTVEEWRTINNQLNWEIINNSTLGSMRNILYLSFIYLPTYLKSCFLYCSLFPEDHLFQRKKLVRLWMAEGFIIEKGASTLEEVAEGYLKELVNRNLLQLVERNSFGRIKRFKMHDTVRELAIDLCHKDHFGVQFEEGKCGGSLQRDGRRLVLQKLKKDIQQSFSGIHGLRTFIALDKNMPSFNLLPLLSEKSRYMTVLELSGLPIEKVPAAIGDLFNLRHLGLRDTKVKLLPKSIEKLSNLLTLDLCRSDIREVPAGIVKLKNLRHLFVEKVNDRFGRLLRSRSGVCIPKGLGNLTNLQTLQGLEAQDDSVRQLGDLTQLRSLRI</sequence>
<evidence type="ECO:0000313" key="2">
    <source>
        <dbReference type="Proteomes" id="UP001732700"/>
    </source>
</evidence>
<reference evidence="1" key="1">
    <citation type="submission" date="2021-05" db="EMBL/GenBank/DDBJ databases">
        <authorList>
            <person name="Scholz U."/>
            <person name="Mascher M."/>
            <person name="Fiebig A."/>
        </authorList>
    </citation>
    <scope>NUCLEOTIDE SEQUENCE [LARGE SCALE GENOMIC DNA]</scope>
</reference>
<protein>
    <submittedName>
        <fullName evidence="1">Uncharacterized protein</fullName>
    </submittedName>
</protein>
<organism evidence="1 2">
    <name type="scientific">Avena sativa</name>
    <name type="common">Oat</name>
    <dbReference type="NCBI Taxonomy" id="4498"/>
    <lineage>
        <taxon>Eukaryota</taxon>
        <taxon>Viridiplantae</taxon>
        <taxon>Streptophyta</taxon>
        <taxon>Embryophyta</taxon>
        <taxon>Tracheophyta</taxon>
        <taxon>Spermatophyta</taxon>
        <taxon>Magnoliopsida</taxon>
        <taxon>Liliopsida</taxon>
        <taxon>Poales</taxon>
        <taxon>Poaceae</taxon>
        <taxon>BOP clade</taxon>
        <taxon>Pooideae</taxon>
        <taxon>Poodae</taxon>
        <taxon>Poeae</taxon>
        <taxon>Poeae Chloroplast Group 1 (Aveneae type)</taxon>
        <taxon>Aveninae</taxon>
        <taxon>Avena</taxon>
    </lineage>
</organism>
<reference evidence="1" key="2">
    <citation type="submission" date="2025-09" db="UniProtKB">
        <authorList>
            <consortium name="EnsemblPlants"/>
        </authorList>
    </citation>
    <scope>IDENTIFICATION</scope>
</reference>
<proteinExistence type="predicted"/>
<accession>A0ACD5ZSN5</accession>
<dbReference type="EnsemblPlants" id="AVESA.00010b.r2.7AG1248920.1">
    <property type="protein sequence ID" value="AVESA.00010b.r2.7AG1248920.1.CDS"/>
    <property type="gene ID" value="AVESA.00010b.r2.7AG1248920"/>
</dbReference>
<evidence type="ECO:0000313" key="1">
    <source>
        <dbReference type="EnsemblPlants" id="AVESA.00010b.r2.7AG1248920.1.CDS"/>
    </source>
</evidence>